<dbReference type="EMBL" id="CAXHTA020000002">
    <property type="protein sequence ID" value="CAL5219504.1"/>
    <property type="molecule type" value="Genomic_DNA"/>
</dbReference>
<keyword evidence="5" id="KW-1185">Reference proteome</keyword>
<sequence>MYKKLQKKFISTNIKTKCNIMIEIQRLEDLPQVVKQLKVVWEKDGKVKAESDVCTAHKGVADINQVLQQDVNLKRQSSDQESFKPRVIVLKVKASKELGAWADMITICKKELDITAFAEAQCVKEDLSMSLPFTAKSGYGAAVAGCPKLIASITARILGSKDHPATPASAKERGLSQSSSPALEAPDDIALGLSSDQDMPSTAEGPAVETTVLIAQTSALERQPDHVAGSRKISIDPLQRLGKAASHDLPGDISLSSEAEEMIAAWNGGKSRYDDGEKPAASHAQDELSLQGQHTGEMAAGGRRQDVDREQDAEADTHEDSILRLSHKAPEEPTWAELMDDAAVSSLPPDGGSHQDLEHHPKERAWKKKSHIGPAKAPTTKPDMLPWWSEEQPPDEQSNAYMAPEGVEPDEEGEGAAYSQEGGSGRDAAWDSYSAEVSEHSAERYPTNNPVKPSSNLLELQHLRQHAQELARSEDQLRQEVASLTQQLEQASDQAAVHAQLQERCAELQLQTAELEESAQAQEARYSALEREHAQAAQAAQQGLEEDNARLEEQVRSGSSQLIGVQDKLQTAQHAADHAEARYVDLSGKVEALQEELAGQNDISTGNGADKDLKAELDYVREEREAAQAKGKELQIKKNAAEARLRTLQEEADKALDLAEKATAALEQERAQLSSENEQLQQQLAAVQDKQTSAHVEGTSTHATEDAREVADTISPTSGLRPGEMLQQVLKERDDLRQLLNEQLGATSAHTARINGLEQDLMDMQNATKLASQAATEQAARALALYAKEAQELRDQLVQAQARNSRGSGTFATIMKSTRGSFLRRGSSVAAPEEGDLDSKRADLAKLKSQIMLEQYTAHEQDWQQPAHGEGEKLSRDSWEDQSYDALYNSAVNKQQLGTPREEPRSNAELAKDITALKLHNAKLQATLETTGSLAGHNVGQELKEKLASWRNDGWLEQCCTNLAEQLRIAKAENAELQQEVEALRGSDSSGQSSPMAWDAGVRAAAQAHFDAGAEMETSSQGSAGNSSSHSRPKSGSWTSQRALEAQVATLRQQLDIAAATQMELQKEIDLLRMEGGADAVAQAVAVAVAARDAELAGLQRHAAELEGHLESVMHEAQEVQQESLDMRDHVVQLEAALRESEAKKEAMQQEKRMLEQQLLETAGDMAHAERRLTGSHVCSLASNRSSSMEYSSDEEGGHHISHLADMSAREVEALRAENGAIMKELVEKKLELAELHEEMLKSNHRQAASRSN</sequence>
<feature type="region of interest" description="Disordered" evidence="2">
    <location>
        <begin position="269"/>
        <end position="333"/>
    </location>
</feature>
<feature type="region of interest" description="Disordered" evidence="2">
    <location>
        <begin position="161"/>
        <end position="182"/>
    </location>
</feature>
<dbReference type="Pfam" id="PF10358">
    <property type="entry name" value="NT-C2"/>
    <property type="match status" value="1"/>
</dbReference>
<feature type="compositionally biased region" description="Basic and acidic residues" evidence="2">
    <location>
        <begin position="468"/>
        <end position="478"/>
    </location>
</feature>
<dbReference type="InterPro" id="IPR019448">
    <property type="entry name" value="NT-C2"/>
</dbReference>
<name>A0ABP1FHT2_9CHLO</name>
<dbReference type="PROSITE" id="PS51840">
    <property type="entry name" value="C2_NT"/>
    <property type="match status" value="1"/>
</dbReference>
<evidence type="ECO:0000256" key="2">
    <source>
        <dbReference type="SAM" id="MobiDB-lite"/>
    </source>
</evidence>
<feature type="coiled-coil region" evidence="1">
    <location>
        <begin position="1041"/>
        <end position="1068"/>
    </location>
</feature>
<dbReference type="Gene3D" id="1.10.287.1490">
    <property type="match status" value="1"/>
</dbReference>
<feature type="compositionally biased region" description="Basic and acidic residues" evidence="2">
    <location>
        <begin position="161"/>
        <end position="174"/>
    </location>
</feature>
<dbReference type="PANTHER" id="PTHR47357">
    <property type="entry name" value="COP1-INTERACTIVE PROTEIN 1"/>
    <property type="match status" value="1"/>
</dbReference>
<evidence type="ECO:0000256" key="1">
    <source>
        <dbReference type="SAM" id="Coils"/>
    </source>
</evidence>
<dbReference type="Proteomes" id="UP001497392">
    <property type="component" value="Unassembled WGS sequence"/>
</dbReference>
<feature type="domain" description="C2 NT-type" evidence="3">
    <location>
        <begin position="8"/>
        <end position="157"/>
    </location>
</feature>
<reference evidence="4 5" key="1">
    <citation type="submission" date="2024-06" db="EMBL/GenBank/DDBJ databases">
        <authorList>
            <person name="Kraege A."/>
            <person name="Thomma B."/>
        </authorList>
    </citation>
    <scope>NUCLEOTIDE SEQUENCE [LARGE SCALE GENOMIC DNA]</scope>
</reference>
<feature type="coiled-coil region" evidence="1">
    <location>
        <begin position="1103"/>
        <end position="1165"/>
    </location>
</feature>
<feature type="region of interest" description="Disordered" evidence="2">
    <location>
        <begin position="859"/>
        <end position="879"/>
    </location>
</feature>
<protein>
    <submittedName>
        <fullName evidence="4">G1346 protein</fullName>
    </submittedName>
</protein>
<gene>
    <name evidence="4" type="primary">g1346</name>
    <name evidence="4" type="ORF">VP750_LOCUS1163</name>
</gene>
<dbReference type="PANTHER" id="PTHR47357:SF1">
    <property type="entry name" value="SPINDLE POLE BODY COMPONENT 110"/>
    <property type="match status" value="1"/>
</dbReference>
<evidence type="ECO:0000313" key="4">
    <source>
        <dbReference type="EMBL" id="CAL5219504.1"/>
    </source>
</evidence>
<proteinExistence type="predicted"/>
<feature type="region of interest" description="Disordered" evidence="2">
    <location>
        <begin position="363"/>
        <end position="454"/>
    </location>
</feature>
<keyword evidence="1" id="KW-0175">Coiled coil</keyword>
<feature type="compositionally biased region" description="Basic and acidic residues" evidence="2">
    <location>
        <begin position="271"/>
        <end position="286"/>
    </location>
</feature>
<feature type="region of interest" description="Disordered" evidence="2">
    <location>
        <begin position="698"/>
        <end position="721"/>
    </location>
</feature>
<feature type="compositionally biased region" description="Low complexity" evidence="2">
    <location>
        <begin position="515"/>
        <end position="524"/>
    </location>
</feature>
<organism evidence="4 5">
    <name type="scientific">Coccomyxa viridis</name>
    <dbReference type="NCBI Taxonomy" id="1274662"/>
    <lineage>
        <taxon>Eukaryota</taxon>
        <taxon>Viridiplantae</taxon>
        <taxon>Chlorophyta</taxon>
        <taxon>core chlorophytes</taxon>
        <taxon>Trebouxiophyceae</taxon>
        <taxon>Trebouxiophyceae incertae sedis</taxon>
        <taxon>Coccomyxaceae</taxon>
        <taxon>Coccomyxa</taxon>
    </lineage>
</organism>
<feature type="compositionally biased region" description="Basic and acidic residues" evidence="2">
    <location>
        <begin position="869"/>
        <end position="879"/>
    </location>
</feature>
<feature type="coiled-coil region" evidence="1">
    <location>
        <begin position="960"/>
        <end position="987"/>
    </location>
</feature>
<feature type="region of interest" description="Disordered" evidence="2">
    <location>
        <begin position="515"/>
        <end position="545"/>
    </location>
</feature>
<accession>A0ABP1FHT2</accession>
<feature type="compositionally biased region" description="Low complexity" evidence="2">
    <location>
        <begin position="1019"/>
        <end position="1030"/>
    </location>
</feature>
<feature type="compositionally biased region" description="Polar residues" evidence="2">
    <location>
        <begin position="482"/>
        <end position="493"/>
    </location>
</feature>
<feature type="region of interest" description="Disordered" evidence="2">
    <location>
        <begin position="1013"/>
        <end position="1040"/>
    </location>
</feature>
<comment type="caution">
    <text evidence="4">The sequence shown here is derived from an EMBL/GenBank/DDBJ whole genome shotgun (WGS) entry which is preliminary data.</text>
</comment>
<feature type="region of interest" description="Disordered" evidence="2">
    <location>
        <begin position="468"/>
        <end position="498"/>
    </location>
</feature>
<evidence type="ECO:0000259" key="3">
    <source>
        <dbReference type="PROSITE" id="PS51840"/>
    </source>
</evidence>
<evidence type="ECO:0000313" key="5">
    <source>
        <dbReference type="Proteomes" id="UP001497392"/>
    </source>
</evidence>
<feature type="coiled-coil region" evidence="1">
    <location>
        <begin position="776"/>
        <end position="803"/>
    </location>
</feature>
<feature type="compositionally biased region" description="Basic and acidic residues" evidence="2">
    <location>
        <begin position="303"/>
        <end position="322"/>
    </location>
</feature>